<feature type="domain" description="Acyl-CoA oxidase/dehydrogenase middle" evidence="10">
    <location>
        <begin position="122"/>
        <end position="215"/>
    </location>
</feature>
<evidence type="ECO:0000259" key="10">
    <source>
        <dbReference type="Pfam" id="PF02770"/>
    </source>
</evidence>
<evidence type="ECO:0000313" key="13">
    <source>
        <dbReference type="Proteomes" id="UP000324194"/>
    </source>
</evidence>
<dbReference type="PIRSF" id="PIRSF016578">
    <property type="entry name" value="HsaA"/>
    <property type="match status" value="1"/>
</dbReference>
<dbReference type="InterPro" id="IPR006091">
    <property type="entry name" value="Acyl-CoA_Oxase/DH_mid-dom"/>
</dbReference>
<dbReference type="KEGG" id="asip:AQUSIP_26010"/>
<dbReference type="EMBL" id="LR699120">
    <property type="protein sequence ID" value="VVC77274.1"/>
    <property type="molecule type" value="Genomic_DNA"/>
</dbReference>
<dbReference type="GO" id="GO:0050660">
    <property type="term" value="F:flavin adenine dinucleotide binding"/>
    <property type="evidence" value="ECO:0007669"/>
    <property type="project" value="InterPro"/>
</dbReference>
<dbReference type="Pfam" id="PF02771">
    <property type="entry name" value="Acyl-CoA_dh_N"/>
    <property type="match status" value="1"/>
</dbReference>
<dbReference type="Proteomes" id="UP000324194">
    <property type="component" value="Chromosome 2"/>
</dbReference>
<accession>A0A5E4PK13</accession>
<dbReference type="InterPro" id="IPR037069">
    <property type="entry name" value="AcylCoA_DH/ox_N_sf"/>
</dbReference>
<evidence type="ECO:0000256" key="6">
    <source>
        <dbReference type="ARBA" id="ARBA00022827"/>
    </source>
</evidence>
<dbReference type="GO" id="GO:0003995">
    <property type="term" value="F:acyl-CoA dehydrogenase activity"/>
    <property type="evidence" value="ECO:0007669"/>
    <property type="project" value="InterPro"/>
</dbReference>
<dbReference type="InterPro" id="IPR009100">
    <property type="entry name" value="AcylCoA_DH/oxidase_NM_dom_sf"/>
</dbReference>
<evidence type="ECO:0000256" key="3">
    <source>
        <dbReference type="ARBA" id="ARBA00009347"/>
    </source>
</evidence>
<feature type="domain" description="Acyl-CoA dehydrogenase/oxidase N-terminal" evidence="11">
    <location>
        <begin position="6"/>
        <end position="117"/>
    </location>
</feature>
<dbReference type="FunFam" id="1.20.140.10:FF:000001">
    <property type="entry name" value="Acyl-CoA dehydrogenase"/>
    <property type="match status" value="1"/>
</dbReference>
<dbReference type="InterPro" id="IPR036250">
    <property type="entry name" value="AcylCo_DH-like_C"/>
</dbReference>
<evidence type="ECO:0000256" key="8">
    <source>
        <dbReference type="RuleBase" id="RU362125"/>
    </source>
</evidence>
<sequence>MDFKLTEDQIAIREMVRHFAENEIAPYAAEWDEKHHFPVDALRKAATLGLAAIYVRGDVGGSELTRLDSALIFEELATACPTTAAYLSIHNMVSWLIDTYADESLRKTWLPKLATMEIFSSYCLTEPSSGSDAASLKTTAVRDGDEYVLNGSKAFICGGSVSGLYACMVRTGGEGPQGISCILVEKDRPGISFGKKEEKMGWRNLPTTMVFFENCRVPVSNRIGNEGQGFKIALSALNGGRINIAACSLGGAKQCITLARQYMLERSQFKQKLAEFEALQFRLADMLTELEASRLMVYRAAVALDQNDPNMIMYCAMAKRLVTDMCFNICNQALQLHGGYGYIREYAIERYLRDLRVHQILEGTNEIMRLIIARQAFHESFKLA</sequence>
<dbReference type="InterPro" id="IPR009075">
    <property type="entry name" value="AcylCo_DH/oxidase_C"/>
</dbReference>
<keyword evidence="6 8" id="KW-0274">FAD</keyword>
<proteinExistence type="inferred from homology"/>
<dbReference type="Gene3D" id="1.10.540.10">
    <property type="entry name" value="Acyl-CoA dehydrogenase/oxidase, N-terminal domain"/>
    <property type="match status" value="1"/>
</dbReference>
<dbReference type="PROSITE" id="PS00073">
    <property type="entry name" value="ACYL_COA_DH_2"/>
    <property type="match status" value="1"/>
</dbReference>
<keyword evidence="7 8" id="KW-0560">Oxidoreductase</keyword>
<evidence type="ECO:0000256" key="7">
    <source>
        <dbReference type="ARBA" id="ARBA00023002"/>
    </source>
</evidence>
<keyword evidence="5 8" id="KW-0285">Flavoprotein</keyword>
<dbReference type="SUPFAM" id="SSF56645">
    <property type="entry name" value="Acyl-CoA dehydrogenase NM domain-like"/>
    <property type="match status" value="1"/>
</dbReference>
<name>A0A5E4PK13_9COXI</name>
<dbReference type="InterPro" id="IPR006089">
    <property type="entry name" value="Acyl-CoA_DH_CS"/>
</dbReference>
<dbReference type="FunFam" id="1.10.540.10:FF:000002">
    <property type="entry name" value="Acyl-CoA dehydrogenase FadE19"/>
    <property type="match status" value="1"/>
</dbReference>
<dbReference type="RefSeq" id="WP_148340716.1">
    <property type="nucleotide sequence ID" value="NZ_LR699120.1"/>
</dbReference>
<dbReference type="InterPro" id="IPR046373">
    <property type="entry name" value="Acyl-CoA_Oxase/DH_mid-dom_sf"/>
</dbReference>
<comment type="pathway">
    <text evidence="2">Amino-acid degradation; L-valine degradation.</text>
</comment>
<keyword evidence="13" id="KW-1185">Reference proteome</keyword>
<dbReference type="Pfam" id="PF00441">
    <property type="entry name" value="Acyl-CoA_dh_1"/>
    <property type="match status" value="1"/>
</dbReference>
<dbReference type="Gene3D" id="1.20.140.10">
    <property type="entry name" value="Butyryl-CoA Dehydrogenase, subunit A, domain 3"/>
    <property type="match status" value="1"/>
</dbReference>
<organism evidence="12 13">
    <name type="scientific">Aquicella siphonis</name>
    <dbReference type="NCBI Taxonomy" id="254247"/>
    <lineage>
        <taxon>Bacteria</taxon>
        <taxon>Pseudomonadati</taxon>
        <taxon>Pseudomonadota</taxon>
        <taxon>Gammaproteobacteria</taxon>
        <taxon>Legionellales</taxon>
        <taxon>Coxiellaceae</taxon>
        <taxon>Aquicella</taxon>
    </lineage>
</organism>
<evidence type="ECO:0000259" key="11">
    <source>
        <dbReference type="Pfam" id="PF02771"/>
    </source>
</evidence>
<dbReference type="InterPro" id="IPR013786">
    <property type="entry name" value="AcylCoA_DH/ox_N"/>
</dbReference>
<dbReference type="PANTHER" id="PTHR43831">
    <property type="entry name" value="ISOBUTYRYL-COA DEHYDROGENASE"/>
    <property type="match status" value="1"/>
</dbReference>
<evidence type="ECO:0000313" key="12">
    <source>
        <dbReference type="EMBL" id="VVC77274.1"/>
    </source>
</evidence>
<dbReference type="Pfam" id="PF02770">
    <property type="entry name" value="Acyl-CoA_dh_M"/>
    <property type="match status" value="1"/>
</dbReference>
<comment type="cofactor">
    <cofactor evidence="1 8">
        <name>FAD</name>
        <dbReference type="ChEBI" id="CHEBI:57692"/>
    </cofactor>
</comment>
<feature type="domain" description="Acyl-CoA dehydrogenase/oxidase C-terminal" evidence="9">
    <location>
        <begin position="227"/>
        <end position="376"/>
    </location>
</feature>
<dbReference type="OrthoDB" id="9770681at2"/>
<dbReference type="SUPFAM" id="SSF47203">
    <property type="entry name" value="Acyl-CoA dehydrogenase C-terminal domain-like"/>
    <property type="match status" value="1"/>
</dbReference>
<reference evidence="12 13" key="1">
    <citation type="submission" date="2019-08" db="EMBL/GenBank/DDBJ databases">
        <authorList>
            <person name="Guy L."/>
        </authorList>
    </citation>
    <scope>NUCLEOTIDE SEQUENCE [LARGE SCALE GENOMIC DNA]</scope>
    <source>
        <strain evidence="12 13">SGT-108</strain>
    </source>
</reference>
<gene>
    <name evidence="12" type="primary">acdA_2</name>
    <name evidence="12" type="ORF">AQUSIP_26010</name>
</gene>
<evidence type="ECO:0000256" key="5">
    <source>
        <dbReference type="ARBA" id="ARBA00022630"/>
    </source>
</evidence>
<dbReference type="GO" id="GO:0009083">
    <property type="term" value="P:branched-chain amino acid catabolic process"/>
    <property type="evidence" value="ECO:0007669"/>
    <property type="project" value="UniProtKB-KW"/>
</dbReference>
<dbReference type="FunFam" id="2.40.110.10:FF:000001">
    <property type="entry name" value="Acyl-CoA dehydrogenase, mitochondrial"/>
    <property type="match status" value="1"/>
</dbReference>
<dbReference type="PROSITE" id="PS00072">
    <property type="entry name" value="ACYL_COA_DH_1"/>
    <property type="match status" value="1"/>
</dbReference>
<evidence type="ECO:0000256" key="1">
    <source>
        <dbReference type="ARBA" id="ARBA00001974"/>
    </source>
</evidence>
<protein>
    <submittedName>
        <fullName evidence="12">Acyl-CoA dehydrogenase</fullName>
    </submittedName>
</protein>
<dbReference type="AlphaFoldDB" id="A0A5E4PK13"/>
<dbReference type="InterPro" id="IPR052547">
    <property type="entry name" value="Mito_Isobutyryl-CoADH"/>
</dbReference>
<keyword evidence="4" id="KW-0101">Branched-chain amino acid catabolism</keyword>
<dbReference type="Gene3D" id="2.40.110.10">
    <property type="entry name" value="Butyryl-CoA Dehydrogenase, subunit A, domain 2"/>
    <property type="match status" value="1"/>
</dbReference>
<dbReference type="PANTHER" id="PTHR43831:SF1">
    <property type="entry name" value="ISOBUTYRYL-COA DEHYDROGENASE, MITOCHONDRIAL"/>
    <property type="match status" value="1"/>
</dbReference>
<evidence type="ECO:0000259" key="9">
    <source>
        <dbReference type="Pfam" id="PF00441"/>
    </source>
</evidence>
<evidence type="ECO:0000256" key="4">
    <source>
        <dbReference type="ARBA" id="ARBA00022456"/>
    </source>
</evidence>
<evidence type="ECO:0000256" key="2">
    <source>
        <dbReference type="ARBA" id="ARBA00005109"/>
    </source>
</evidence>
<comment type="similarity">
    <text evidence="3 8">Belongs to the acyl-CoA dehydrogenase family.</text>
</comment>